<organism evidence="2 3">
    <name type="scientific">Brenthis ino</name>
    <name type="common">lesser marbled fritillary</name>
    <dbReference type="NCBI Taxonomy" id="405034"/>
    <lineage>
        <taxon>Eukaryota</taxon>
        <taxon>Metazoa</taxon>
        <taxon>Ecdysozoa</taxon>
        <taxon>Arthropoda</taxon>
        <taxon>Hexapoda</taxon>
        <taxon>Insecta</taxon>
        <taxon>Pterygota</taxon>
        <taxon>Neoptera</taxon>
        <taxon>Endopterygota</taxon>
        <taxon>Lepidoptera</taxon>
        <taxon>Glossata</taxon>
        <taxon>Ditrysia</taxon>
        <taxon>Papilionoidea</taxon>
        <taxon>Nymphalidae</taxon>
        <taxon>Heliconiinae</taxon>
        <taxon>Argynnini</taxon>
        <taxon>Brenthis</taxon>
    </lineage>
</organism>
<feature type="non-terminal residue" evidence="2">
    <location>
        <position position="735"/>
    </location>
</feature>
<keyword evidence="3" id="KW-1185">Reference proteome</keyword>
<dbReference type="Gene3D" id="4.10.400.10">
    <property type="entry name" value="Low-density Lipoprotein Receptor"/>
    <property type="match status" value="2"/>
</dbReference>
<name>A0A8J9V1M5_9NEOP</name>
<dbReference type="SMART" id="SM00192">
    <property type="entry name" value="LDLa"/>
    <property type="match status" value="2"/>
</dbReference>
<protein>
    <submittedName>
        <fullName evidence="2">Uncharacterized protein</fullName>
    </submittedName>
</protein>
<dbReference type="AlphaFoldDB" id="A0A8J9V1M5"/>
<evidence type="ECO:0000313" key="3">
    <source>
        <dbReference type="Proteomes" id="UP000838878"/>
    </source>
</evidence>
<dbReference type="InterPro" id="IPR036055">
    <property type="entry name" value="LDL_receptor-like_sf"/>
</dbReference>
<dbReference type="InterPro" id="IPR002172">
    <property type="entry name" value="LDrepeatLR_classA_rpt"/>
</dbReference>
<dbReference type="Proteomes" id="UP000838878">
    <property type="component" value="Chromosome 4"/>
</dbReference>
<dbReference type="PRINTS" id="PR00261">
    <property type="entry name" value="LDLRECEPTOR"/>
</dbReference>
<reference evidence="2" key="1">
    <citation type="submission" date="2021-12" db="EMBL/GenBank/DDBJ databases">
        <authorList>
            <person name="Martin H S."/>
        </authorList>
    </citation>
    <scope>NUCLEOTIDE SEQUENCE</scope>
</reference>
<sequence>MPISQQKSSNISSKVNKIAQDILANSSPSNREFVIKSVEKKLLKAAEHLGERGKTHVQLILEGIKLKISNFTKQRSLSNSLSIKNKDITSHNNNDDQIMNTQVADDLSNKIEKLIKTELDKLLTVESKQKLLDNIKRRVLEAVEEKLNLVRDVKPNSDTKGKGLLEYTDKVETDDSKHDIKIIDQIQSNAYFTENDLGSTRTLERFTAAPICNNVYEKVCSDIKDMNRLKCIYDEVFVSLDKLCDGHNDCADRSDEKYCGSQGIYRTDLVSFAAMERMEFSNKVINNMEHLLANNCFNIDKSSLAKRTHILRDVLQSQIDFKEKYLNFSSHMNKLSVKKESDSITSINRKAYEIAIIISSLAYALESAFCSQRSNDNESRRKNIFEKGLEEMIEEVTWPPKCVCIREHCHNCTDACKRICWHTYSLTKWKCESINGTGAISLNSLCDGKLDCFDESDENGCDTASGYTKFEAHEIYSNVLKMVNLKASKERSSTVKKLNLLRNLIIKLQKLTTKTEPNKTAIRKLRNKCYSLLKTIYLDILSQSSAASELGEAYLFLIAINQNLVSALKRSDTGNKRLITDECYCRNGSCGIPFCSKSCIKSCAVEPKLMKYDCKRSSNKTVTLDKICDEEICRRHHLIVLRNTVQDTGKHLEGTSLGELLNTWKNKVVSMIKVAEKDSRPKPKIFRNIVKNILKDLVTTYGSVEHYRRSNVEYALPDFLSIAQSIMETVKTCGK</sequence>
<proteinExistence type="predicted"/>
<dbReference type="SUPFAM" id="SSF57424">
    <property type="entry name" value="LDL receptor-like module"/>
    <property type="match status" value="2"/>
</dbReference>
<gene>
    <name evidence="2" type="ORF">BINO364_LOCUS9388</name>
</gene>
<evidence type="ECO:0000313" key="2">
    <source>
        <dbReference type="EMBL" id="CAH0723572.1"/>
    </source>
</evidence>
<keyword evidence="1" id="KW-1015">Disulfide bond</keyword>
<accession>A0A8J9V1M5</accession>
<dbReference type="OrthoDB" id="1925699at2759"/>
<dbReference type="CDD" id="cd00112">
    <property type="entry name" value="LDLa"/>
    <property type="match status" value="2"/>
</dbReference>
<evidence type="ECO:0000256" key="1">
    <source>
        <dbReference type="ARBA" id="ARBA00023157"/>
    </source>
</evidence>
<dbReference type="EMBL" id="OV170224">
    <property type="protein sequence ID" value="CAH0723572.1"/>
    <property type="molecule type" value="Genomic_DNA"/>
</dbReference>